<accession>A0ABS4E7T2</accession>
<dbReference type="InterPro" id="IPR020568">
    <property type="entry name" value="Ribosomal_Su5_D2-typ_SF"/>
</dbReference>
<dbReference type="InterPro" id="IPR037198">
    <property type="entry name" value="MutL_C_sf"/>
</dbReference>
<dbReference type="Gene3D" id="3.30.1540.20">
    <property type="entry name" value="MutL, C-terminal domain, dimerisation subdomain"/>
    <property type="match status" value="1"/>
</dbReference>
<keyword evidence="2 4" id="KW-0227">DNA damage</keyword>
<dbReference type="InterPro" id="IPR020667">
    <property type="entry name" value="DNA_mismatch_repair_MutL"/>
</dbReference>
<evidence type="ECO:0000259" key="6">
    <source>
        <dbReference type="SMART" id="SM01340"/>
    </source>
</evidence>
<evidence type="ECO:0000256" key="3">
    <source>
        <dbReference type="ARBA" id="ARBA00023204"/>
    </source>
</evidence>
<dbReference type="CDD" id="cd16926">
    <property type="entry name" value="HATPase_MutL-MLH-PMS-like"/>
    <property type="match status" value="1"/>
</dbReference>
<dbReference type="PANTHER" id="PTHR10073:SF12">
    <property type="entry name" value="DNA MISMATCH REPAIR PROTEIN MLH1"/>
    <property type="match status" value="1"/>
</dbReference>
<keyword evidence="8" id="KW-1185">Reference proteome</keyword>
<dbReference type="SMART" id="SM00853">
    <property type="entry name" value="MutL_C"/>
    <property type="match status" value="1"/>
</dbReference>
<dbReference type="EMBL" id="JAGGJX010000001">
    <property type="protein sequence ID" value="MBP1853984.1"/>
    <property type="molecule type" value="Genomic_DNA"/>
</dbReference>
<dbReference type="NCBIfam" id="TIGR00585">
    <property type="entry name" value="mutl"/>
    <property type="match status" value="1"/>
</dbReference>
<evidence type="ECO:0000259" key="5">
    <source>
        <dbReference type="SMART" id="SM00853"/>
    </source>
</evidence>
<dbReference type="RefSeq" id="WP_234925930.1">
    <property type="nucleotide sequence ID" value="NZ_JAGGJX010000001.1"/>
</dbReference>
<reference evidence="7 8" key="1">
    <citation type="submission" date="2021-03" db="EMBL/GenBank/DDBJ databases">
        <title>Genomic Encyclopedia of Type Strains, Phase IV (KMG-IV): sequencing the most valuable type-strain genomes for metagenomic binning, comparative biology and taxonomic classification.</title>
        <authorList>
            <person name="Goeker M."/>
        </authorList>
    </citation>
    <scope>NUCLEOTIDE SEQUENCE [LARGE SCALE GENOMIC DNA]</scope>
    <source>
        <strain evidence="7 8">DSM 1289</strain>
    </source>
</reference>
<sequence>MNRINILDDITINKIAAGEVVERPSSVLKELVENSIDANSTKIAIEIIDGGKESIKIVDNGDGIASSEVEKCFLRHATSKIKNIEDLYEIYSLGFRGEAMSSISSVSKLEMITKSKDEPVGTKIVVEGGKIVSKEPIGTPNGTTIIIKDLFFNTPARKKFLKSTHTETINISDWINKLAIGNPNIQFKYVNNGRSMLNTPGDGNLISAIRSIYGKEVSDNLIEMDFESRYFKVNGYISNNNLYRSNKNLQHIYINNRFVKSKVVINALAEGYKSIIPIGKHAVCFLNVYVDPAKVDVNIHPNKLEVKFEREHEIYIELRDYIQQRLLSSNLIGKYTTYSSKKSLRVADANPSNLKPYSEKASVVNETRQNSFNNSENNINQNTMSHRSFGYSKDVNIDKNQDNNIFSEIRESEEAFRVNVDKKNENIEPITINESHISEFQSVSEILNSANVEDLLEKNQEEKPENIQGEFTNQSSIKFIDEDDNEVKHQDGEFSLNLNDYTVIGVLFRTYIILEKGESMFLLDQHAAHERILFERYMEKFYRQDINMQILLDPIVMEVSSVDMLHIEENLDLFMKFGFEVEIFGNNHVMVRSVPTIFGSPETEKFILQIIDNLEDIKNNYDLKVERFATMACRSAIKAHDKIYDIEIKSLFDQLEKCNNPFTCPHGRPVIVEISNYEIEKMFKRVM</sequence>
<comment type="function">
    <text evidence="4">This protein is involved in the repair of mismatches in DNA. It is required for dam-dependent methyl-directed DNA mismatch repair. May act as a 'molecular matchmaker', a protein that promotes the formation of a stable complex between two or more DNA-binding proteins in an ATP-dependent manner without itself being part of a final effector complex.</text>
</comment>
<feature type="domain" description="MutL C-terminal dimerisation" evidence="5">
    <location>
        <begin position="503"/>
        <end position="643"/>
    </location>
</feature>
<dbReference type="InterPro" id="IPR013507">
    <property type="entry name" value="DNA_mismatch_S5_2-like"/>
</dbReference>
<dbReference type="InterPro" id="IPR038973">
    <property type="entry name" value="MutL/Mlh/Pms-like"/>
</dbReference>
<dbReference type="SMART" id="SM01340">
    <property type="entry name" value="DNA_mis_repair"/>
    <property type="match status" value="1"/>
</dbReference>
<protein>
    <recommendedName>
        <fullName evidence="4">DNA mismatch repair protein MutL</fullName>
    </recommendedName>
</protein>
<dbReference type="InterPro" id="IPR002099">
    <property type="entry name" value="MutL/Mlh/PMS"/>
</dbReference>
<dbReference type="InterPro" id="IPR036890">
    <property type="entry name" value="HATPase_C_sf"/>
</dbReference>
<dbReference type="PANTHER" id="PTHR10073">
    <property type="entry name" value="DNA MISMATCH REPAIR PROTEIN MLH, PMS, MUTL"/>
    <property type="match status" value="1"/>
</dbReference>
<dbReference type="SUPFAM" id="SSF54211">
    <property type="entry name" value="Ribosomal protein S5 domain 2-like"/>
    <property type="match status" value="1"/>
</dbReference>
<dbReference type="Pfam" id="PF01119">
    <property type="entry name" value="DNA_mis_repair"/>
    <property type="match status" value="1"/>
</dbReference>
<dbReference type="InterPro" id="IPR014790">
    <property type="entry name" value="MutL_C"/>
</dbReference>
<dbReference type="InterPro" id="IPR042121">
    <property type="entry name" value="MutL_C_regsub"/>
</dbReference>
<dbReference type="InterPro" id="IPR042120">
    <property type="entry name" value="MutL_C_dimsub"/>
</dbReference>
<evidence type="ECO:0000256" key="1">
    <source>
        <dbReference type="ARBA" id="ARBA00006082"/>
    </source>
</evidence>
<evidence type="ECO:0000313" key="8">
    <source>
        <dbReference type="Proteomes" id="UP000767291"/>
    </source>
</evidence>
<dbReference type="SUPFAM" id="SSF118116">
    <property type="entry name" value="DNA mismatch repair protein MutL"/>
    <property type="match status" value="1"/>
</dbReference>
<dbReference type="CDD" id="cd00782">
    <property type="entry name" value="MutL_Trans"/>
    <property type="match status" value="1"/>
</dbReference>
<comment type="similarity">
    <text evidence="1 4">Belongs to the DNA mismatch repair MutL/HexB family.</text>
</comment>
<comment type="caution">
    <text evidence="7">The sequence shown here is derived from an EMBL/GenBank/DDBJ whole genome shotgun (WGS) entry which is preliminary data.</text>
</comment>
<dbReference type="Gene3D" id="3.30.565.10">
    <property type="entry name" value="Histidine kinase-like ATPase, C-terminal domain"/>
    <property type="match status" value="1"/>
</dbReference>
<dbReference type="Proteomes" id="UP000767291">
    <property type="component" value="Unassembled WGS sequence"/>
</dbReference>
<name>A0ABS4E7T2_9FIRM</name>
<evidence type="ECO:0000256" key="4">
    <source>
        <dbReference type="HAMAP-Rule" id="MF_00149"/>
    </source>
</evidence>
<dbReference type="Gene3D" id="3.30.1370.100">
    <property type="entry name" value="MutL, C-terminal domain, regulatory subdomain"/>
    <property type="match status" value="1"/>
</dbReference>
<dbReference type="SUPFAM" id="SSF55874">
    <property type="entry name" value="ATPase domain of HSP90 chaperone/DNA topoisomerase II/histidine kinase"/>
    <property type="match status" value="1"/>
</dbReference>
<proteinExistence type="inferred from homology"/>
<dbReference type="InterPro" id="IPR014721">
    <property type="entry name" value="Ribsml_uS5_D2-typ_fold_subgr"/>
</dbReference>
<keyword evidence="3 4" id="KW-0234">DNA repair</keyword>
<organism evidence="7 8">
    <name type="scientific">Metaclostridioides mangenotii</name>
    <dbReference type="NCBI Taxonomy" id="1540"/>
    <lineage>
        <taxon>Bacteria</taxon>
        <taxon>Bacillati</taxon>
        <taxon>Bacillota</taxon>
        <taxon>Clostridia</taxon>
        <taxon>Peptostreptococcales</taxon>
        <taxon>Peptostreptococcaceae</taxon>
        <taxon>Metaclostridioides</taxon>
    </lineage>
</organism>
<gene>
    <name evidence="4" type="primary">mutL</name>
    <name evidence="7" type="ORF">J2Z43_000374</name>
</gene>
<dbReference type="Pfam" id="PF13589">
    <property type="entry name" value="HATPase_c_3"/>
    <property type="match status" value="1"/>
</dbReference>
<feature type="domain" description="DNA mismatch repair protein S5" evidence="6">
    <location>
        <begin position="209"/>
        <end position="327"/>
    </location>
</feature>
<dbReference type="HAMAP" id="MF_00149">
    <property type="entry name" value="DNA_mis_repair"/>
    <property type="match status" value="1"/>
</dbReference>
<dbReference type="Gene3D" id="3.30.230.10">
    <property type="match status" value="1"/>
</dbReference>
<evidence type="ECO:0000256" key="2">
    <source>
        <dbReference type="ARBA" id="ARBA00022763"/>
    </source>
</evidence>
<dbReference type="Pfam" id="PF08676">
    <property type="entry name" value="MutL_C"/>
    <property type="match status" value="1"/>
</dbReference>
<evidence type="ECO:0000313" key="7">
    <source>
        <dbReference type="EMBL" id="MBP1853984.1"/>
    </source>
</evidence>